<evidence type="ECO:0008006" key="4">
    <source>
        <dbReference type="Google" id="ProtNLM"/>
    </source>
</evidence>
<evidence type="ECO:0000313" key="2">
    <source>
        <dbReference type="EMBL" id="VBB09001.1"/>
    </source>
</evidence>
<proteinExistence type="predicted"/>
<feature type="signal peptide" evidence="1">
    <location>
        <begin position="1"/>
        <end position="21"/>
    </location>
</feature>
<gene>
    <name evidence="2" type="ORF">LUCI_4287</name>
</gene>
<feature type="chain" id="PRO_5019771663" description="Porin domain-containing protein" evidence="1">
    <location>
        <begin position="22"/>
        <end position="256"/>
    </location>
</feature>
<dbReference type="Proteomes" id="UP000277811">
    <property type="component" value="Unassembled WGS sequence"/>
</dbReference>
<evidence type="ECO:0000256" key="1">
    <source>
        <dbReference type="SAM" id="SignalP"/>
    </source>
</evidence>
<name>A0A498RC86_9FIRM</name>
<accession>A0A498RC86</accession>
<dbReference type="AlphaFoldDB" id="A0A498RC86"/>
<keyword evidence="1" id="KW-0732">Signal</keyword>
<organism evidence="2 3">
    <name type="scientific">Lucifera butyrica</name>
    <dbReference type="NCBI Taxonomy" id="1351585"/>
    <lineage>
        <taxon>Bacteria</taxon>
        <taxon>Bacillati</taxon>
        <taxon>Bacillota</taxon>
        <taxon>Negativicutes</taxon>
        <taxon>Veillonellales</taxon>
        <taxon>Veillonellaceae</taxon>
        <taxon>Lucifera</taxon>
    </lineage>
</organism>
<dbReference type="RefSeq" id="WP_122629825.1">
    <property type="nucleotide sequence ID" value="NZ_UPPP01000105.1"/>
</dbReference>
<dbReference type="EMBL" id="UPPP01000105">
    <property type="protein sequence ID" value="VBB09001.1"/>
    <property type="molecule type" value="Genomic_DNA"/>
</dbReference>
<keyword evidence="3" id="KW-1185">Reference proteome</keyword>
<protein>
    <recommendedName>
        <fullName evidence="4">Porin domain-containing protein</fullName>
    </recommendedName>
</protein>
<sequence length="256" mass="28223">MKKRVIALTVAVLTVSTFALAAPAPFISGSNYTWQNLQTPDLSQLNKDLSNNFLHPAPDLELNEKKTHLIIGQQNYELSRGLIAEIYGVCGVRTILKDHDKSASFFYGNDGEDIVAADFKTSFPQHKDLSLDAVFFQTANQFMGLSASSSLASKALVSIETSENLTTQAKGYLITAKYGDDTYPGGADLTLLYRYVEPGAVSDYSAFTDFDDSRGVRIQASYRFNDNLSITAYQDFARSLDNSIINRNSATLSWSF</sequence>
<reference evidence="2 3" key="1">
    <citation type="submission" date="2018-06" db="EMBL/GenBank/DDBJ databases">
        <authorList>
            <person name="Strepis N."/>
        </authorList>
    </citation>
    <scope>NUCLEOTIDE SEQUENCE [LARGE SCALE GENOMIC DNA]</scope>
    <source>
        <strain evidence="2">LUCI</strain>
    </source>
</reference>
<evidence type="ECO:0000313" key="3">
    <source>
        <dbReference type="Proteomes" id="UP000277811"/>
    </source>
</evidence>